<dbReference type="Proteomes" id="UP001430755">
    <property type="component" value="Unassembled WGS sequence"/>
</dbReference>
<sequence>MQRHNGEVWVMAKDVRTGAGSWDTVRCPYTIPEGYRPRVDIQVPMLTANGASCTGYMTVFASGVIEVGNYGNTGSSDKRTGTASYPIGF</sequence>
<gene>
    <name evidence="1" type="ORF">LPT13_04070</name>
</gene>
<proteinExistence type="predicted"/>
<dbReference type="EMBL" id="JAJMLW010000001">
    <property type="protein sequence ID" value="MCI2241529.1"/>
    <property type="molecule type" value="Genomic_DNA"/>
</dbReference>
<dbReference type="RefSeq" id="WP_242163779.1">
    <property type="nucleotide sequence ID" value="NZ_JAJMLW010000001.1"/>
</dbReference>
<keyword evidence="2" id="KW-1185">Reference proteome</keyword>
<evidence type="ECO:0000313" key="2">
    <source>
        <dbReference type="Proteomes" id="UP001430755"/>
    </source>
</evidence>
<reference evidence="1" key="1">
    <citation type="submission" date="2021-11" db="EMBL/GenBank/DDBJ databases">
        <title>A Novel Adlercreutzia Species, isolated from a Allomyrina dichotoma larva feces.</title>
        <authorList>
            <person name="Suh M.K."/>
        </authorList>
    </citation>
    <scope>NUCLEOTIDE SEQUENCE</scope>
    <source>
        <strain evidence="1">JBNU-10</strain>
    </source>
</reference>
<organism evidence="1 2">
    <name type="scientific">Adlercreutzia faecimuris</name>
    <dbReference type="NCBI Taxonomy" id="2897341"/>
    <lineage>
        <taxon>Bacteria</taxon>
        <taxon>Bacillati</taxon>
        <taxon>Actinomycetota</taxon>
        <taxon>Coriobacteriia</taxon>
        <taxon>Eggerthellales</taxon>
        <taxon>Eggerthellaceae</taxon>
        <taxon>Adlercreutzia</taxon>
    </lineage>
</organism>
<protein>
    <submittedName>
        <fullName evidence="1">Uncharacterized protein</fullName>
    </submittedName>
</protein>
<comment type="caution">
    <text evidence="1">The sequence shown here is derived from an EMBL/GenBank/DDBJ whole genome shotgun (WGS) entry which is preliminary data.</text>
</comment>
<accession>A0ABS9WF85</accession>
<name>A0ABS9WF85_9ACTN</name>
<evidence type="ECO:0000313" key="1">
    <source>
        <dbReference type="EMBL" id="MCI2241529.1"/>
    </source>
</evidence>